<gene>
    <name evidence="1" type="ORF">SGFS_061380</name>
</gene>
<name>A0ABN5VND8_9ACTN</name>
<proteinExistence type="predicted"/>
<accession>A0ABN5VND8</accession>
<keyword evidence="2" id="KW-1185">Reference proteome</keyword>
<dbReference type="Proteomes" id="UP001321542">
    <property type="component" value="Chromosome"/>
</dbReference>
<reference evidence="1 2" key="1">
    <citation type="journal article" date="2010" name="ChemBioChem">
        <title>Cloning and characterization of the biosynthetic gene cluster of 16-membered macrolide antibiotic FD-891: involvement of a dual functional cytochrome P450 monooxygenase catalyzing epoxidation and hydroxylation.</title>
        <authorList>
            <person name="Kudo F."/>
            <person name="Motegi A."/>
            <person name="Mizoue K."/>
            <person name="Eguchi T."/>
        </authorList>
    </citation>
    <scope>NUCLEOTIDE SEQUENCE [LARGE SCALE GENOMIC DNA]</scope>
    <source>
        <strain evidence="1 2">A-8890</strain>
    </source>
</reference>
<dbReference type="EMBL" id="AP018448">
    <property type="protein sequence ID" value="BBC34844.1"/>
    <property type="molecule type" value="Genomic_DNA"/>
</dbReference>
<reference evidence="1 2" key="2">
    <citation type="journal article" date="2023" name="ChemBioChem">
        <title>Acyltransferase Domain Exchange between Two Independent Type I Polyketide Synthases in the Same Producer Strain of Macrolide Antibiotics.</title>
        <authorList>
            <person name="Kudo F."/>
            <person name="Kishikawa K."/>
            <person name="Tsuboi K."/>
            <person name="Kido T."/>
            <person name="Usui T."/>
            <person name="Hashimoto J."/>
            <person name="Shin-Ya K."/>
            <person name="Miyanaga A."/>
            <person name="Eguchi T."/>
        </authorList>
    </citation>
    <scope>NUCLEOTIDE SEQUENCE [LARGE SCALE GENOMIC DNA]</scope>
    <source>
        <strain evidence="1 2">A-8890</strain>
    </source>
</reference>
<sequence length="138" mass="13972">MEKVSRPPGMQPLGDGGQRSVRVGEVEGAEHAVDHVVAGRAFAQVRGGVGADQPQRGQVPVPFEAAFLPQWIAVDGHDGCDGLGPGDVRGLAPGAGTGLGGAAAIEVAEEFRIGLHALVPVSTEAVDDGAYCWLPGDG</sequence>
<protein>
    <submittedName>
        <fullName evidence="1">Uncharacterized protein</fullName>
    </submittedName>
</protein>
<evidence type="ECO:0000313" key="1">
    <source>
        <dbReference type="EMBL" id="BBC34844.1"/>
    </source>
</evidence>
<evidence type="ECO:0000313" key="2">
    <source>
        <dbReference type="Proteomes" id="UP001321542"/>
    </source>
</evidence>
<organism evidence="1 2">
    <name type="scientific">Streptomyces graminofaciens</name>
    <dbReference type="NCBI Taxonomy" id="68212"/>
    <lineage>
        <taxon>Bacteria</taxon>
        <taxon>Bacillati</taxon>
        <taxon>Actinomycetota</taxon>
        <taxon>Actinomycetes</taxon>
        <taxon>Kitasatosporales</taxon>
        <taxon>Streptomycetaceae</taxon>
        <taxon>Streptomyces</taxon>
    </lineage>
</organism>